<dbReference type="Proteomes" id="UP000654918">
    <property type="component" value="Unassembled WGS sequence"/>
</dbReference>
<protein>
    <submittedName>
        <fullName evidence="1">Uncharacterized protein</fullName>
    </submittedName>
</protein>
<name>A0A8H6J232_9PEZI</name>
<comment type="caution">
    <text evidence="1">The sequence shown here is derived from an EMBL/GenBank/DDBJ whole genome shotgun (WGS) entry which is preliminary data.</text>
</comment>
<keyword evidence="2" id="KW-1185">Reference proteome</keyword>
<proteinExistence type="predicted"/>
<accession>A0A8H6J232</accession>
<dbReference type="AlphaFoldDB" id="A0A8H6J232"/>
<evidence type="ECO:0000313" key="2">
    <source>
        <dbReference type="Proteomes" id="UP000654918"/>
    </source>
</evidence>
<reference evidence="1" key="1">
    <citation type="journal article" date="2020" name="Phytopathology">
        <title>Genome Sequence Resources of Colletotrichum truncatum, C. plurivorum, C. musicola, and C. sojae: Four Species Pathogenic to Soybean (Glycine max).</title>
        <authorList>
            <person name="Rogerio F."/>
            <person name="Boufleur T.R."/>
            <person name="Ciampi-Guillardi M."/>
            <person name="Sukno S.A."/>
            <person name="Thon M.R."/>
            <person name="Massola Junior N.S."/>
            <person name="Baroncelli R."/>
        </authorList>
    </citation>
    <scope>NUCLEOTIDE SEQUENCE</scope>
    <source>
        <strain evidence="1">LFN00145</strain>
    </source>
</reference>
<dbReference type="EMBL" id="WIGO01000770">
    <property type="protein sequence ID" value="KAF6805079.1"/>
    <property type="molecule type" value="Genomic_DNA"/>
</dbReference>
<sequence>MMATSTPLPSQKELATKIGSDLSINCFVLTTKPQKLSSQDEQLLKGLNYEAIVQVPCIRPDWIDLPDYSRLRFQQSHNSDISDNLQFSLNVAIYNGLVVTDDDWDNMWFHITGRAHPYVLTFQTGPADDMYEYDVPGLLIIRNNGFTPSVHMNLLQRDSPLTRILVSYLDS</sequence>
<organism evidence="1 2">
    <name type="scientific">Colletotrichum plurivorum</name>
    <dbReference type="NCBI Taxonomy" id="2175906"/>
    <lineage>
        <taxon>Eukaryota</taxon>
        <taxon>Fungi</taxon>
        <taxon>Dikarya</taxon>
        <taxon>Ascomycota</taxon>
        <taxon>Pezizomycotina</taxon>
        <taxon>Sordariomycetes</taxon>
        <taxon>Hypocreomycetidae</taxon>
        <taxon>Glomerellales</taxon>
        <taxon>Glomerellaceae</taxon>
        <taxon>Colletotrichum</taxon>
        <taxon>Colletotrichum orchidearum species complex</taxon>
    </lineage>
</organism>
<evidence type="ECO:0000313" key="1">
    <source>
        <dbReference type="EMBL" id="KAF6805079.1"/>
    </source>
</evidence>
<gene>
    <name evidence="1" type="ORF">CPLU01_16015</name>
</gene>